<accession>A0A919GLI3</accession>
<organism evidence="2 3">
    <name type="scientific">Streptomyces sulfonofaciens</name>
    <dbReference type="NCBI Taxonomy" id="68272"/>
    <lineage>
        <taxon>Bacteria</taxon>
        <taxon>Bacillati</taxon>
        <taxon>Actinomycetota</taxon>
        <taxon>Actinomycetes</taxon>
        <taxon>Kitasatosporales</taxon>
        <taxon>Streptomycetaceae</taxon>
        <taxon>Streptomyces</taxon>
    </lineage>
</organism>
<dbReference type="AlphaFoldDB" id="A0A919GLI3"/>
<reference evidence="2" key="1">
    <citation type="journal article" date="2014" name="Int. J. Syst. Evol. Microbiol.">
        <title>Complete genome sequence of Corynebacterium casei LMG S-19264T (=DSM 44701T), isolated from a smear-ripened cheese.</title>
        <authorList>
            <consortium name="US DOE Joint Genome Institute (JGI-PGF)"/>
            <person name="Walter F."/>
            <person name="Albersmeier A."/>
            <person name="Kalinowski J."/>
            <person name="Ruckert C."/>
        </authorList>
    </citation>
    <scope>NUCLEOTIDE SEQUENCE</scope>
    <source>
        <strain evidence="2">JCM 5069</strain>
    </source>
</reference>
<name>A0A919GLI3_9ACTN</name>
<keyword evidence="3" id="KW-1185">Reference proteome</keyword>
<feature type="compositionally biased region" description="Low complexity" evidence="1">
    <location>
        <begin position="1"/>
        <end position="15"/>
    </location>
</feature>
<evidence type="ECO:0000256" key="1">
    <source>
        <dbReference type="SAM" id="MobiDB-lite"/>
    </source>
</evidence>
<evidence type="ECO:0000313" key="2">
    <source>
        <dbReference type="EMBL" id="GHH86176.1"/>
    </source>
</evidence>
<dbReference type="EMBL" id="BNCD01000021">
    <property type="protein sequence ID" value="GHH86176.1"/>
    <property type="molecule type" value="Genomic_DNA"/>
</dbReference>
<gene>
    <name evidence="2" type="ORF">GCM10018793_57100</name>
</gene>
<feature type="region of interest" description="Disordered" evidence="1">
    <location>
        <begin position="1"/>
        <end position="85"/>
    </location>
</feature>
<evidence type="ECO:0000313" key="3">
    <source>
        <dbReference type="Proteomes" id="UP000603708"/>
    </source>
</evidence>
<dbReference type="Proteomes" id="UP000603708">
    <property type="component" value="Unassembled WGS sequence"/>
</dbReference>
<dbReference type="RefSeq" id="WP_189936971.1">
    <property type="nucleotide sequence ID" value="NZ_BNCD01000021.1"/>
</dbReference>
<reference evidence="2" key="2">
    <citation type="submission" date="2020-09" db="EMBL/GenBank/DDBJ databases">
        <authorList>
            <person name="Sun Q."/>
            <person name="Ohkuma M."/>
        </authorList>
    </citation>
    <scope>NUCLEOTIDE SEQUENCE</scope>
    <source>
        <strain evidence="2">JCM 5069</strain>
    </source>
</reference>
<sequence>MTAEPTATATASAWAPGMSTARRSRKDIHRGQSPSTDRVPIDFDCAQHPSAQRPGHYDDPDLPGGGHHGHPGGAVVALGEAARSL</sequence>
<comment type="caution">
    <text evidence="2">The sequence shown here is derived from an EMBL/GenBank/DDBJ whole genome shotgun (WGS) entry which is preliminary data.</text>
</comment>
<protein>
    <submittedName>
        <fullName evidence="2">Uncharacterized protein</fullName>
    </submittedName>
</protein>
<proteinExistence type="predicted"/>